<feature type="domain" description="DUF7674" evidence="1">
    <location>
        <begin position="41"/>
        <end position="144"/>
    </location>
</feature>
<organism evidence="2 3">
    <name type="scientific">Elizabethkingia miricola</name>
    <name type="common">Chryseobacterium miricola</name>
    <dbReference type="NCBI Taxonomy" id="172045"/>
    <lineage>
        <taxon>Bacteria</taxon>
        <taxon>Pseudomonadati</taxon>
        <taxon>Bacteroidota</taxon>
        <taxon>Flavobacteriia</taxon>
        <taxon>Flavobacteriales</taxon>
        <taxon>Weeksellaceae</taxon>
        <taxon>Elizabethkingia</taxon>
    </lineage>
</organism>
<evidence type="ECO:0000313" key="2">
    <source>
        <dbReference type="EMBL" id="TYO92990.1"/>
    </source>
</evidence>
<dbReference type="Pfam" id="PF24722">
    <property type="entry name" value="DUF7674"/>
    <property type="match status" value="1"/>
</dbReference>
<dbReference type="InterPro" id="IPR056091">
    <property type="entry name" value="DUF7674"/>
</dbReference>
<name>A0ABY3NIN0_ELIMR</name>
<protein>
    <recommendedName>
        <fullName evidence="1">DUF7674 domain-containing protein</fullName>
    </recommendedName>
</protein>
<evidence type="ECO:0000313" key="3">
    <source>
        <dbReference type="Proteomes" id="UP000324513"/>
    </source>
</evidence>
<accession>A0ABY3NIN0</accession>
<evidence type="ECO:0000259" key="1">
    <source>
        <dbReference type="Pfam" id="PF24722"/>
    </source>
</evidence>
<proteinExistence type="predicted"/>
<dbReference type="EMBL" id="VNHK01000003">
    <property type="protein sequence ID" value="TYO92990.1"/>
    <property type="molecule type" value="Genomic_DNA"/>
</dbReference>
<comment type="caution">
    <text evidence="2">The sequence shown here is derived from an EMBL/GenBank/DDBJ whole genome shotgun (WGS) entry which is preliminary data.</text>
</comment>
<gene>
    <name evidence="2" type="ORF">LX74_01051</name>
</gene>
<reference evidence="2 3" key="1">
    <citation type="submission" date="2019-07" db="EMBL/GenBank/DDBJ databases">
        <title>Genomic Encyclopedia of Archaeal and Bacterial Type Strains, Phase II (KMG-II): from individual species to whole genera.</title>
        <authorList>
            <person name="Goeker M."/>
        </authorList>
    </citation>
    <scope>NUCLEOTIDE SEQUENCE [LARGE SCALE GENOMIC DNA]</scope>
    <source>
        <strain evidence="2 3">DSM 14571</strain>
    </source>
</reference>
<keyword evidence="3" id="KW-1185">Reference proteome</keyword>
<sequence>MIKTNSIDRFSVNYNKTDSKGTLFGISRLKFKKMNHLEATQEITAIIPEIKNELSDQNTSGIIQIFTDRIREMIRKNENRLLFKSLEKMDHIYKKGDTALKNAVENIFIYSLDYLTASCNKEYRRVIFCNISPDLQKIYFRQIYKPGM</sequence>
<dbReference type="Proteomes" id="UP000324513">
    <property type="component" value="Unassembled WGS sequence"/>
</dbReference>